<keyword evidence="8" id="KW-1133">Transmembrane helix</keyword>
<dbReference type="PANTHER" id="PTHR10585">
    <property type="entry name" value="ER LUMEN PROTEIN RETAINING RECEPTOR"/>
    <property type="match status" value="1"/>
</dbReference>
<dbReference type="InterPro" id="IPR000133">
    <property type="entry name" value="ER_ret_rcpt"/>
</dbReference>
<gene>
    <name evidence="12" type="ORF">BD410DRAFT_622211</name>
</gene>
<comment type="similarity">
    <text evidence="2">Belongs to the ERD2 family.</text>
</comment>
<evidence type="ECO:0000313" key="13">
    <source>
        <dbReference type="Proteomes" id="UP000294933"/>
    </source>
</evidence>
<evidence type="ECO:0000256" key="7">
    <source>
        <dbReference type="ARBA" id="ARBA00022927"/>
    </source>
</evidence>
<dbReference type="GO" id="GO:0005789">
    <property type="term" value="C:endoplasmic reticulum membrane"/>
    <property type="evidence" value="ECO:0007669"/>
    <property type="project" value="UniProtKB-SubCell"/>
</dbReference>
<evidence type="ECO:0000256" key="2">
    <source>
        <dbReference type="ARBA" id="ARBA00010120"/>
    </source>
</evidence>
<dbReference type="GO" id="GO:0015031">
    <property type="term" value="P:protein transport"/>
    <property type="evidence" value="ECO:0007669"/>
    <property type="project" value="UniProtKB-KW"/>
</dbReference>
<evidence type="ECO:0000313" key="12">
    <source>
        <dbReference type="EMBL" id="TDL16480.1"/>
    </source>
</evidence>
<dbReference type="VEuPathDB" id="FungiDB:BD410DRAFT_622211"/>
<evidence type="ECO:0000256" key="4">
    <source>
        <dbReference type="ARBA" id="ARBA00022692"/>
    </source>
</evidence>
<keyword evidence="5" id="KW-0256">Endoplasmic reticulum</keyword>
<keyword evidence="4" id="KW-0812">Transmembrane</keyword>
<accession>A0A4Y7PPR0</accession>
<keyword evidence="7" id="KW-0653">Protein transport</keyword>
<evidence type="ECO:0000256" key="9">
    <source>
        <dbReference type="ARBA" id="ARBA00023136"/>
    </source>
</evidence>
<keyword evidence="13" id="KW-1185">Reference proteome</keyword>
<dbReference type="Proteomes" id="UP000294933">
    <property type="component" value="Unassembled WGS sequence"/>
</dbReference>
<organism evidence="12 13">
    <name type="scientific">Rickenella mellea</name>
    <dbReference type="NCBI Taxonomy" id="50990"/>
    <lineage>
        <taxon>Eukaryota</taxon>
        <taxon>Fungi</taxon>
        <taxon>Dikarya</taxon>
        <taxon>Basidiomycota</taxon>
        <taxon>Agaricomycotina</taxon>
        <taxon>Agaricomycetes</taxon>
        <taxon>Hymenochaetales</taxon>
        <taxon>Rickenellaceae</taxon>
        <taxon>Rickenella</taxon>
    </lineage>
</organism>
<keyword evidence="9" id="KW-0472">Membrane</keyword>
<keyword evidence="3" id="KW-0813">Transport</keyword>
<evidence type="ECO:0000256" key="11">
    <source>
        <dbReference type="SAM" id="MobiDB-lite"/>
    </source>
</evidence>
<proteinExistence type="inferred from homology"/>
<evidence type="ECO:0000256" key="6">
    <source>
        <dbReference type="ARBA" id="ARBA00022892"/>
    </source>
</evidence>
<dbReference type="EMBL" id="ML170242">
    <property type="protein sequence ID" value="TDL16480.1"/>
    <property type="molecule type" value="Genomic_DNA"/>
</dbReference>
<reference evidence="12 13" key="1">
    <citation type="submission" date="2018-06" db="EMBL/GenBank/DDBJ databases">
        <title>A transcriptomic atlas of mushroom development highlights an independent origin of complex multicellularity.</title>
        <authorList>
            <consortium name="DOE Joint Genome Institute"/>
            <person name="Krizsan K."/>
            <person name="Almasi E."/>
            <person name="Merenyi Z."/>
            <person name="Sahu N."/>
            <person name="Viragh M."/>
            <person name="Koszo T."/>
            <person name="Mondo S."/>
            <person name="Kiss B."/>
            <person name="Balint B."/>
            <person name="Kues U."/>
            <person name="Barry K."/>
            <person name="Hegedus J.C."/>
            <person name="Henrissat B."/>
            <person name="Johnson J."/>
            <person name="Lipzen A."/>
            <person name="Ohm R."/>
            <person name="Nagy I."/>
            <person name="Pangilinan J."/>
            <person name="Yan J."/>
            <person name="Xiong Y."/>
            <person name="Grigoriev I.V."/>
            <person name="Hibbett D.S."/>
            <person name="Nagy L.G."/>
        </authorList>
    </citation>
    <scope>NUCLEOTIDE SEQUENCE [LARGE SCALE GENOMIC DNA]</scope>
    <source>
        <strain evidence="12 13">SZMC22713</strain>
    </source>
</reference>
<keyword evidence="6" id="KW-0931">ER-Golgi transport</keyword>
<evidence type="ECO:0000256" key="8">
    <source>
        <dbReference type="ARBA" id="ARBA00022989"/>
    </source>
</evidence>
<dbReference type="STRING" id="50990.A0A4Y7PPR0"/>
<sequence length="316" mass="35732">MPPISSLFGTCSANTHTLRRLIHRGQYIFWIEFDGMSLEPIEVPLWRFVPFFYRLQKAGDILWIAAICLLLYRLLTKGPSGISVLTQCLNLVAFLCAFPSSETRTAMTIRYAELDPPIPVIPSGFDMAVKITSTILTAISLSILLSKIPTPSNVSHHATHALVHYIFPALWVAIIINHAMPVPDIAWGFAQNLLAVAQVPQLLAIYRNEKRRRWDVWMVSYVSLVACWRIAQLPHWINMALVLNVQTDPIAFYPTVVHATIWAEFMLLLGIRPVRQAIYLRGDEEKLSAFESESDDDEREYEKGGLVSEKSESILA</sequence>
<dbReference type="GO" id="GO:0006621">
    <property type="term" value="P:protein retention in ER lumen"/>
    <property type="evidence" value="ECO:0007669"/>
    <property type="project" value="InterPro"/>
</dbReference>
<evidence type="ECO:0000256" key="10">
    <source>
        <dbReference type="ARBA" id="ARBA00023170"/>
    </source>
</evidence>
<comment type="subcellular location">
    <subcellularLocation>
        <location evidence="1">Endoplasmic reticulum membrane</location>
        <topology evidence="1">Multi-pass membrane protein</topology>
    </subcellularLocation>
</comment>
<protein>
    <submittedName>
        <fullName evidence="12">Uncharacterized protein</fullName>
    </submittedName>
</protein>
<dbReference type="AlphaFoldDB" id="A0A4Y7PPR0"/>
<keyword evidence="10" id="KW-0675">Receptor</keyword>
<dbReference type="GO" id="GO:0046923">
    <property type="term" value="F:ER retention sequence binding"/>
    <property type="evidence" value="ECO:0007669"/>
    <property type="project" value="InterPro"/>
</dbReference>
<evidence type="ECO:0000256" key="3">
    <source>
        <dbReference type="ARBA" id="ARBA00022448"/>
    </source>
</evidence>
<evidence type="ECO:0000256" key="1">
    <source>
        <dbReference type="ARBA" id="ARBA00004477"/>
    </source>
</evidence>
<feature type="region of interest" description="Disordered" evidence="11">
    <location>
        <begin position="288"/>
        <end position="316"/>
    </location>
</feature>
<dbReference type="GO" id="GO:0016192">
    <property type="term" value="P:vesicle-mediated transport"/>
    <property type="evidence" value="ECO:0007669"/>
    <property type="project" value="UniProtKB-KW"/>
</dbReference>
<evidence type="ECO:0000256" key="5">
    <source>
        <dbReference type="ARBA" id="ARBA00022824"/>
    </source>
</evidence>
<dbReference type="Pfam" id="PF00810">
    <property type="entry name" value="ER_lumen_recept"/>
    <property type="match status" value="1"/>
</dbReference>
<name>A0A4Y7PPR0_9AGAM</name>